<dbReference type="InterPro" id="IPR040059">
    <property type="entry name" value="PUM3"/>
</dbReference>
<evidence type="ECO:0000313" key="2">
    <source>
        <dbReference type="EMBL" id="KAF5181550.1"/>
    </source>
</evidence>
<dbReference type="GO" id="GO:0006417">
    <property type="term" value="P:regulation of translation"/>
    <property type="evidence" value="ECO:0007669"/>
    <property type="project" value="TreeGrafter"/>
</dbReference>
<dbReference type="PANTHER" id="PTHR13389:SF0">
    <property type="entry name" value="PUMILIO HOMOLOG 3"/>
    <property type="match status" value="1"/>
</dbReference>
<dbReference type="OrthoDB" id="1726298at2759"/>
<protein>
    <submittedName>
        <fullName evidence="2">Pumilio-like protein</fullName>
    </submittedName>
</protein>
<evidence type="ECO:0000313" key="3">
    <source>
        <dbReference type="Proteomes" id="UP000554482"/>
    </source>
</evidence>
<dbReference type="PANTHER" id="PTHR13389">
    <property type="entry name" value="PUMILIO HOMOLOG 3"/>
    <property type="match status" value="1"/>
</dbReference>
<gene>
    <name evidence="2" type="ORF">FRX31_028866</name>
</gene>
<dbReference type="EMBL" id="JABWDY010036013">
    <property type="protein sequence ID" value="KAF5181550.1"/>
    <property type="molecule type" value="Genomic_DNA"/>
</dbReference>
<dbReference type="GO" id="GO:0003729">
    <property type="term" value="F:mRNA binding"/>
    <property type="evidence" value="ECO:0007669"/>
    <property type="project" value="TreeGrafter"/>
</dbReference>
<dbReference type="GO" id="GO:0005730">
    <property type="term" value="C:nucleolus"/>
    <property type="evidence" value="ECO:0007669"/>
    <property type="project" value="TreeGrafter"/>
</dbReference>
<accession>A0A7J6VBG8</accession>
<comment type="caution">
    <text evidence="2">The sequence shown here is derived from an EMBL/GenBank/DDBJ whole genome shotgun (WGS) entry which is preliminary data.</text>
</comment>
<keyword evidence="3" id="KW-1185">Reference proteome</keyword>
<proteinExistence type="predicted"/>
<feature type="region of interest" description="Disordered" evidence="1">
    <location>
        <begin position="1"/>
        <end position="33"/>
    </location>
</feature>
<feature type="compositionally biased region" description="Basic and acidic residues" evidence="1">
    <location>
        <begin position="1"/>
        <end position="10"/>
    </location>
</feature>
<sequence>MSESSDKNVEGDSEANLPEDNNISAKGVGKKDPSTRRFELVNSGLAEVATGGAGSILVTPLADKLNVLHRAIASLAALSKTEESDKEHVLENFHSSRAIRKLVLDCPTFATTLWKVALEGKGQIWAQGHSCKVVTAFLESSDPSVRDMAIAELQPLIDGGILKVPDSKISAKEG</sequence>
<evidence type="ECO:0000256" key="1">
    <source>
        <dbReference type="SAM" id="MobiDB-lite"/>
    </source>
</evidence>
<organism evidence="2 3">
    <name type="scientific">Thalictrum thalictroides</name>
    <name type="common">Rue-anemone</name>
    <name type="synonym">Anemone thalictroides</name>
    <dbReference type="NCBI Taxonomy" id="46969"/>
    <lineage>
        <taxon>Eukaryota</taxon>
        <taxon>Viridiplantae</taxon>
        <taxon>Streptophyta</taxon>
        <taxon>Embryophyta</taxon>
        <taxon>Tracheophyta</taxon>
        <taxon>Spermatophyta</taxon>
        <taxon>Magnoliopsida</taxon>
        <taxon>Ranunculales</taxon>
        <taxon>Ranunculaceae</taxon>
        <taxon>Thalictroideae</taxon>
        <taxon>Thalictrum</taxon>
    </lineage>
</organism>
<name>A0A7J6VBG8_THATH</name>
<reference evidence="2 3" key="1">
    <citation type="submission" date="2020-06" db="EMBL/GenBank/DDBJ databases">
        <title>Transcriptomic and genomic resources for Thalictrum thalictroides and T. hernandezii: Facilitating candidate gene discovery in an emerging model plant lineage.</title>
        <authorList>
            <person name="Arias T."/>
            <person name="Riano-Pachon D.M."/>
            <person name="Di Stilio V.S."/>
        </authorList>
    </citation>
    <scope>NUCLEOTIDE SEQUENCE [LARGE SCALE GENOMIC DNA]</scope>
    <source>
        <strain evidence="3">cv. WT478/WT964</strain>
        <tissue evidence="2">Leaves</tissue>
    </source>
</reference>
<dbReference type="AlphaFoldDB" id="A0A7J6VBG8"/>
<dbReference type="Proteomes" id="UP000554482">
    <property type="component" value="Unassembled WGS sequence"/>
</dbReference>